<dbReference type="EMBL" id="BSUO01000001">
    <property type="protein sequence ID" value="GMA41534.1"/>
    <property type="molecule type" value="Genomic_DNA"/>
</dbReference>
<evidence type="ECO:0000313" key="2">
    <source>
        <dbReference type="Proteomes" id="UP001157126"/>
    </source>
</evidence>
<reference evidence="2" key="1">
    <citation type="journal article" date="2019" name="Int. J. Syst. Evol. Microbiol.">
        <title>The Global Catalogue of Microorganisms (GCM) 10K type strain sequencing project: providing services to taxonomists for standard genome sequencing and annotation.</title>
        <authorList>
            <consortium name="The Broad Institute Genomics Platform"/>
            <consortium name="The Broad Institute Genome Sequencing Center for Infectious Disease"/>
            <person name="Wu L."/>
            <person name="Ma J."/>
        </authorList>
    </citation>
    <scope>NUCLEOTIDE SEQUENCE [LARGE SCALE GENOMIC DNA]</scope>
    <source>
        <strain evidence="2">NBRC 113072</strain>
    </source>
</reference>
<protein>
    <submittedName>
        <fullName evidence="1">Uncharacterized protein</fullName>
    </submittedName>
</protein>
<sequence length="49" mass="5400">MLLAILFFAVTLLVLGALNSRRHTGPAYFLANGPEQMIHTGYPSVQTLR</sequence>
<dbReference type="RefSeq" id="WP_284305082.1">
    <property type="nucleotide sequence ID" value="NZ_BSUO01000001.1"/>
</dbReference>
<accession>A0ABQ6IXW7</accession>
<name>A0ABQ6IXW7_9MICO</name>
<evidence type="ECO:0000313" key="1">
    <source>
        <dbReference type="EMBL" id="GMA41534.1"/>
    </source>
</evidence>
<comment type="caution">
    <text evidence="1">The sequence shown here is derived from an EMBL/GenBank/DDBJ whole genome shotgun (WGS) entry which is preliminary data.</text>
</comment>
<keyword evidence="2" id="KW-1185">Reference proteome</keyword>
<gene>
    <name evidence="1" type="ORF">GCM10025883_35790</name>
</gene>
<proteinExistence type="predicted"/>
<organism evidence="1 2">
    <name type="scientific">Mobilicoccus caccae</name>
    <dbReference type="NCBI Taxonomy" id="1859295"/>
    <lineage>
        <taxon>Bacteria</taxon>
        <taxon>Bacillati</taxon>
        <taxon>Actinomycetota</taxon>
        <taxon>Actinomycetes</taxon>
        <taxon>Micrococcales</taxon>
        <taxon>Dermatophilaceae</taxon>
        <taxon>Mobilicoccus</taxon>
    </lineage>
</organism>
<dbReference type="Proteomes" id="UP001157126">
    <property type="component" value="Unassembled WGS sequence"/>
</dbReference>